<dbReference type="EMBL" id="AL445563">
    <property type="protein sequence ID" value="CAC13236.1"/>
    <property type="molecule type" value="Genomic_DNA"/>
</dbReference>
<reference evidence="1 2" key="1">
    <citation type="journal article" date="2001" name="Nucleic Acids Res.">
        <title>The complete genome sequence of the murine respiratory pathogen Mycoplasma pulmonis.</title>
        <authorList>
            <person name="Chambaud I."/>
            <person name="Heilig R."/>
            <person name="Ferris S."/>
            <person name="Barbe V."/>
            <person name="Samson D."/>
            <person name="Galisson F."/>
            <person name="Moszer I."/>
            <person name="Dybvig K."/>
            <person name="Wroblewski H."/>
            <person name="Viari A."/>
            <person name="Rocha E.P.C."/>
            <person name="Blanchard A."/>
        </authorList>
    </citation>
    <scope>NUCLEOTIDE SEQUENCE [LARGE SCALE GENOMIC DNA]</scope>
    <source>
        <strain evidence="1 2">UAB CTIP</strain>
    </source>
</reference>
<dbReference type="PIR" id="G90519">
    <property type="entry name" value="G90519"/>
</dbReference>
<dbReference type="STRING" id="272635.gene:17576643"/>
<organism evidence="2">
    <name type="scientific">Mycoplasmopsis pulmonis (strain UAB CTIP)</name>
    <name type="common">Mycoplasma pulmonis</name>
    <dbReference type="NCBI Taxonomy" id="272635"/>
    <lineage>
        <taxon>Bacteria</taxon>
        <taxon>Bacillati</taxon>
        <taxon>Mycoplasmatota</taxon>
        <taxon>Mycoplasmoidales</taxon>
        <taxon>Metamycoplasmataceae</taxon>
        <taxon>Mycoplasmopsis</taxon>
    </lineage>
</organism>
<dbReference type="KEGG" id="mpu:MYPU_0630"/>
<proteinExistence type="predicted"/>
<name>Q98RE6_MYCPU</name>
<keyword evidence="2" id="KW-1185">Reference proteome</keyword>
<dbReference type="HOGENOM" id="CLU_1473674_0_0_14"/>
<accession>Q98RE6</accession>
<evidence type="ECO:0000313" key="1">
    <source>
        <dbReference type="EMBL" id="CAC13236.1"/>
    </source>
</evidence>
<protein>
    <submittedName>
        <fullName evidence="1">Uncharacterized protein</fullName>
    </submittedName>
</protein>
<dbReference type="AlphaFoldDB" id="Q98RE6"/>
<dbReference type="Proteomes" id="UP000000528">
    <property type="component" value="Chromosome"/>
</dbReference>
<gene>
    <name evidence="1" type="ordered locus">MYPU_0630</name>
</gene>
<dbReference type="RefSeq" id="WP_010924867.1">
    <property type="nucleotide sequence ID" value="NC_002771.1"/>
</dbReference>
<evidence type="ECO:0000313" key="2">
    <source>
        <dbReference type="Proteomes" id="UP000000528"/>
    </source>
</evidence>
<sequence length="183" mass="21465">MYFIVKTLNDFFPDVLSKKLMKIENILSEQLKTSHMATIYFSLNTLALIKEKITLESDLYKNIKNIINNILSNDNYFDFNKIITYGLAEIFNVNFSSSNLEKDLKKLFDENTSLIKFDASFPPSWEATSIVYNFKSEIIKNIFDKEKIKKSFDNKNNNGLIYSGEKIILREIYFAYELIKRIS</sequence>